<gene>
    <name evidence="3" type="ORF">Cch02nite_27740</name>
</gene>
<organism evidence="3 4">
    <name type="scientific">Catellatospora chokoriensis</name>
    <dbReference type="NCBI Taxonomy" id="310353"/>
    <lineage>
        <taxon>Bacteria</taxon>
        <taxon>Bacillati</taxon>
        <taxon>Actinomycetota</taxon>
        <taxon>Actinomycetes</taxon>
        <taxon>Micromonosporales</taxon>
        <taxon>Micromonosporaceae</taxon>
        <taxon>Catellatospora</taxon>
    </lineage>
</organism>
<feature type="compositionally biased region" description="Low complexity" evidence="1">
    <location>
        <begin position="76"/>
        <end position="85"/>
    </location>
</feature>
<feature type="region of interest" description="Disordered" evidence="1">
    <location>
        <begin position="76"/>
        <end position="97"/>
    </location>
</feature>
<accession>A0A8J3NSK1</accession>
<reference evidence="3 4" key="1">
    <citation type="submission" date="2021-01" db="EMBL/GenBank/DDBJ databases">
        <title>Whole genome shotgun sequence of Catellatospora chokoriensis NBRC 107358.</title>
        <authorList>
            <person name="Komaki H."/>
            <person name="Tamura T."/>
        </authorList>
    </citation>
    <scope>NUCLEOTIDE SEQUENCE [LARGE SCALE GENOMIC DNA]</scope>
    <source>
        <strain evidence="3 4">NBRC 107358</strain>
    </source>
</reference>
<dbReference type="AlphaFoldDB" id="A0A8J3NSK1"/>
<comment type="caution">
    <text evidence="3">The sequence shown here is derived from an EMBL/GenBank/DDBJ whole genome shotgun (WGS) entry which is preliminary data.</text>
</comment>
<dbReference type="EMBL" id="BONG01000015">
    <property type="protein sequence ID" value="GIF89330.1"/>
    <property type="molecule type" value="Genomic_DNA"/>
</dbReference>
<evidence type="ECO:0000313" key="3">
    <source>
        <dbReference type="EMBL" id="GIF89330.1"/>
    </source>
</evidence>
<dbReference type="Proteomes" id="UP000619293">
    <property type="component" value="Unassembled WGS sequence"/>
</dbReference>
<protein>
    <submittedName>
        <fullName evidence="3">Uncharacterized protein</fullName>
    </submittedName>
</protein>
<evidence type="ECO:0000256" key="1">
    <source>
        <dbReference type="SAM" id="MobiDB-lite"/>
    </source>
</evidence>
<sequence length="260" mass="27042">MQLDDMRKALRTAIETDEPPIADGPAAVFTTARRIRTRQRLVTVAAGVATLGLLAGVVSVLGLGRTDDVQPAVPVPQVAPASASPSPSPSTAGGCPCPTGEPAAAKVLAALKALLPTGSAVSQPVSQDGFAEVVITDRLGRTKVMVNVQPAFGQGGKPGGGDLRDIFTCEGRSGWAQRGTTCTERVLDDGTRMVVTEGPETTGHDRIVQRTVDLLRPDGVRVAVTAYNAVKPKGNTPTRQVPVLTLAQLEVMATSPRWPV</sequence>
<proteinExistence type="predicted"/>
<dbReference type="RefSeq" id="WP_191839284.1">
    <property type="nucleotide sequence ID" value="NZ_BAAALB010000006.1"/>
</dbReference>
<keyword evidence="2" id="KW-1133">Transmembrane helix</keyword>
<evidence type="ECO:0000313" key="4">
    <source>
        <dbReference type="Proteomes" id="UP000619293"/>
    </source>
</evidence>
<keyword evidence="2" id="KW-0472">Membrane</keyword>
<evidence type="ECO:0000256" key="2">
    <source>
        <dbReference type="SAM" id="Phobius"/>
    </source>
</evidence>
<name>A0A8J3NSK1_9ACTN</name>
<feature type="transmembrane region" description="Helical" evidence="2">
    <location>
        <begin position="41"/>
        <end position="64"/>
    </location>
</feature>
<keyword evidence="2" id="KW-0812">Transmembrane</keyword>
<keyword evidence="4" id="KW-1185">Reference proteome</keyword>